<evidence type="ECO:0000313" key="2">
    <source>
        <dbReference type="Proteomes" id="UP000070533"/>
    </source>
</evidence>
<dbReference type="AlphaFoldDB" id="A0A133PYT6"/>
<dbReference type="Proteomes" id="UP000070533">
    <property type="component" value="Unassembled WGS sequence"/>
</dbReference>
<comment type="caution">
    <text evidence="1">The sequence shown here is derived from an EMBL/GenBank/DDBJ whole genome shotgun (WGS) entry which is preliminary data.</text>
</comment>
<dbReference type="EMBL" id="LRQG01000185">
    <property type="protein sequence ID" value="KXA35392.1"/>
    <property type="molecule type" value="Genomic_DNA"/>
</dbReference>
<name>A0A133PYT6_9BACT</name>
<organism evidence="1 2">
    <name type="scientific">Prevotella corporis</name>
    <dbReference type="NCBI Taxonomy" id="28128"/>
    <lineage>
        <taxon>Bacteria</taxon>
        <taxon>Pseudomonadati</taxon>
        <taxon>Bacteroidota</taxon>
        <taxon>Bacteroidia</taxon>
        <taxon>Bacteroidales</taxon>
        <taxon>Prevotellaceae</taxon>
        <taxon>Prevotella</taxon>
    </lineage>
</organism>
<sequence length="116" mass="13335">MTFYSIIQSFSTFAHVKFSFVEMDKSVKSLMEEFSHKAPIYDAVAADFEKVSAKLAKYHIHLNSKSLKKLWGYLASKEKPSKKALDRMALFAGFQSWKDFQKAIHGENDGQLNYDD</sequence>
<gene>
    <name evidence="1" type="ORF">HMPREF3226_02080</name>
</gene>
<evidence type="ECO:0000313" key="1">
    <source>
        <dbReference type="EMBL" id="KXA35392.1"/>
    </source>
</evidence>
<dbReference type="STRING" id="28128.HMPREF3226_02080"/>
<accession>A0A133PYT6</accession>
<reference evidence="2" key="1">
    <citation type="submission" date="2016-01" db="EMBL/GenBank/DDBJ databases">
        <authorList>
            <person name="Mitreva M."/>
            <person name="Pepin K.H."/>
            <person name="Mihindukulasuriya K.A."/>
            <person name="Fulton R."/>
            <person name="Fronick C."/>
            <person name="O'Laughlin M."/>
            <person name="Miner T."/>
            <person name="Herter B."/>
            <person name="Rosa B.A."/>
            <person name="Cordes M."/>
            <person name="Tomlinson C."/>
            <person name="Wollam A."/>
            <person name="Palsikar V.B."/>
            <person name="Mardis E.R."/>
            <person name="Wilson R.K."/>
        </authorList>
    </citation>
    <scope>NUCLEOTIDE SEQUENCE [LARGE SCALE GENOMIC DNA]</scope>
    <source>
        <strain evidence="2">MJR7716</strain>
    </source>
</reference>
<proteinExistence type="predicted"/>
<protein>
    <submittedName>
        <fullName evidence="1">Uncharacterized protein</fullName>
    </submittedName>
</protein>
<keyword evidence="2" id="KW-1185">Reference proteome</keyword>
<dbReference type="PATRIC" id="fig|28128.5.peg.2143"/>